<dbReference type="InterPro" id="IPR013320">
    <property type="entry name" value="ConA-like_dom_sf"/>
</dbReference>
<organism evidence="2">
    <name type="scientific">termite gut metagenome</name>
    <dbReference type="NCBI Taxonomy" id="433724"/>
    <lineage>
        <taxon>unclassified sequences</taxon>
        <taxon>metagenomes</taxon>
        <taxon>organismal metagenomes</taxon>
    </lineage>
</organism>
<sequence>MKSYNIYLIIGTFVVMALFSCNRVSESESNFNNVVYIENAKNNNTEKLMLKANSTELEKVIKASMALPSQDDIHVTFIADLSLVESYNKANYIEARPLPAENYSLSATEATIPAGTVLSPEIKITFKNLDNLSRNVNYVLPITLEGANGVSILNGAKTIYYVLRKGAAITTVASTEGNYFEFPTMETSDVMDGLTQITFEGLIKPRELAKSVNTFLGVEGYCLIRFGDVGHPANEPQFCDTWTGVLLTVGKWQHVAFCINVATRVQTVYLDGELKFTGTRSSTSYGGVVNLGTKLAGSNKFYVGRSYDDARDFIGEMCEVRIWNTVRTQEEIAANIYNVAPDTEGLICYWKMDEGAGRTIKDYSEHGLDGIAKNALKWVPVELSPTEK</sequence>
<dbReference type="Gene3D" id="2.60.120.200">
    <property type="match status" value="1"/>
</dbReference>
<dbReference type="EMBL" id="SNRY01000049">
    <property type="protein sequence ID" value="KAA6349323.1"/>
    <property type="molecule type" value="Genomic_DNA"/>
</dbReference>
<evidence type="ECO:0000259" key="1">
    <source>
        <dbReference type="Pfam" id="PF08522"/>
    </source>
</evidence>
<dbReference type="InterPro" id="IPR013728">
    <property type="entry name" value="BT_3987-like_N"/>
</dbReference>
<dbReference type="Gene3D" id="2.60.40.1740">
    <property type="entry name" value="hypothetical protein (bacova_03559)"/>
    <property type="match status" value="1"/>
</dbReference>
<dbReference type="AlphaFoldDB" id="A0A5J4SVJ9"/>
<gene>
    <name evidence="2" type="ORF">EZS27_003234</name>
</gene>
<accession>A0A5J4SVJ9</accession>
<proteinExistence type="predicted"/>
<dbReference type="Pfam" id="PF08522">
    <property type="entry name" value="BT_3987-like_N"/>
    <property type="match status" value="1"/>
</dbReference>
<name>A0A5J4SVJ9_9ZZZZ</name>
<protein>
    <recommendedName>
        <fullName evidence="1">BT-3987-like N-terminal domain-containing protein</fullName>
    </recommendedName>
</protein>
<dbReference type="Pfam" id="PF13385">
    <property type="entry name" value="Laminin_G_3"/>
    <property type="match status" value="1"/>
</dbReference>
<reference evidence="2" key="1">
    <citation type="submission" date="2019-03" db="EMBL/GenBank/DDBJ databases">
        <title>Single cell metagenomics reveals metabolic interactions within the superorganism composed of flagellate Streblomastix strix and complex community of Bacteroidetes bacteria on its surface.</title>
        <authorList>
            <person name="Treitli S.C."/>
            <person name="Kolisko M."/>
            <person name="Husnik F."/>
            <person name="Keeling P."/>
            <person name="Hampl V."/>
        </authorList>
    </citation>
    <scope>NUCLEOTIDE SEQUENCE</scope>
    <source>
        <strain evidence="2">STM</strain>
    </source>
</reference>
<dbReference type="PROSITE" id="PS51257">
    <property type="entry name" value="PROKAR_LIPOPROTEIN"/>
    <property type="match status" value="1"/>
</dbReference>
<comment type="caution">
    <text evidence="2">The sequence shown here is derived from an EMBL/GenBank/DDBJ whole genome shotgun (WGS) entry which is preliminary data.</text>
</comment>
<evidence type="ECO:0000313" key="2">
    <source>
        <dbReference type="EMBL" id="KAA6349323.1"/>
    </source>
</evidence>
<feature type="domain" description="BT-3987-like N-terminal" evidence="1">
    <location>
        <begin position="31"/>
        <end position="149"/>
    </location>
</feature>
<dbReference type="SUPFAM" id="SSF49899">
    <property type="entry name" value="Concanavalin A-like lectins/glucanases"/>
    <property type="match status" value="1"/>
</dbReference>